<evidence type="ECO:0000256" key="9">
    <source>
        <dbReference type="ARBA" id="ARBA00072454"/>
    </source>
</evidence>
<gene>
    <name evidence="13" type="primary">Il17b</name>
</gene>
<name>A0A9J7JE70_CRIGR</name>
<dbReference type="InterPro" id="IPR010345">
    <property type="entry name" value="IL-17_fam"/>
</dbReference>
<sequence>MGKSVTVTLLSLEQIVSNLSSQKDRPSFSGSLQTSKEAQLGLAQDFLINGQDWPSARQGRGSSPVMPPLLPTPECLPESKSVVHLHSVDCSLKLFLLAISTFLGPSQPRNTKGKRKGQGRPGPLAPGPHQVPLDLVSRVKPYARMEEYERNLGEMVAQLRNSSEPAKRKCEVNLQLWLSNKRSLSPWGYSINHDPSRIPADLPEARCLCLGCVNPFTMQEDRSMVSVPVFSQVPVRRRLCPPPPRPGPCRHRVVMETIAVGCTCIF</sequence>
<organism evidence="12 13">
    <name type="scientific">Cricetulus griseus</name>
    <name type="common">Chinese hamster</name>
    <name type="synonym">Cricetulus barabensis griseus</name>
    <dbReference type="NCBI Taxonomy" id="10029"/>
    <lineage>
        <taxon>Eukaryota</taxon>
        <taxon>Metazoa</taxon>
        <taxon>Chordata</taxon>
        <taxon>Craniata</taxon>
        <taxon>Vertebrata</taxon>
        <taxon>Euteleostomi</taxon>
        <taxon>Mammalia</taxon>
        <taxon>Eutheria</taxon>
        <taxon>Euarchontoglires</taxon>
        <taxon>Glires</taxon>
        <taxon>Rodentia</taxon>
        <taxon>Myomorpha</taxon>
        <taxon>Muroidea</taxon>
        <taxon>Cricetidae</taxon>
        <taxon>Cricetinae</taxon>
        <taxon>Cricetulus</taxon>
    </lineage>
</organism>
<keyword evidence="4" id="KW-0964">Secreted</keyword>
<evidence type="ECO:0000313" key="13">
    <source>
        <dbReference type="RefSeq" id="XP_027258651.1"/>
    </source>
</evidence>
<dbReference type="KEGG" id="cge:100757725"/>
<dbReference type="GO" id="GO:0006954">
    <property type="term" value="P:inflammatory response"/>
    <property type="evidence" value="ECO:0007669"/>
    <property type="project" value="InterPro"/>
</dbReference>
<proteinExistence type="inferred from homology"/>
<keyword evidence="12" id="KW-1185">Reference proteome</keyword>
<feature type="region of interest" description="Disordered" evidence="11">
    <location>
        <begin position="106"/>
        <end position="131"/>
    </location>
</feature>
<dbReference type="PRINTS" id="PR01932">
    <property type="entry name" value="INTRLEUKIN17"/>
</dbReference>
<evidence type="ECO:0000256" key="2">
    <source>
        <dbReference type="ARBA" id="ARBA00007236"/>
    </source>
</evidence>
<accession>A0A9J7JE70</accession>
<keyword evidence="7" id="KW-0325">Glycoprotein</keyword>
<dbReference type="OrthoDB" id="9896444at2759"/>
<dbReference type="CTD" id="27190"/>
<dbReference type="GeneID" id="100757725"/>
<reference evidence="13" key="3">
    <citation type="submission" date="2025-08" db="UniProtKB">
        <authorList>
            <consortium name="RefSeq"/>
        </authorList>
    </citation>
    <scope>IDENTIFICATION</scope>
    <source>
        <strain evidence="13">17A/GY</strain>
        <tissue evidence="13">Liver</tissue>
    </source>
</reference>
<comment type="similarity">
    <text evidence="2">Belongs to the IL-17 family.</text>
</comment>
<dbReference type="RefSeq" id="XP_027258651.1">
    <property type="nucleotide sequence ID" value="XM_027402850.2"/>
</dbReference>
<protein>
    <recommendedName>
        <fullName evidence="9">Interleukin-17B</fullName>
    </recommendedName>
    <alternativeName>
        <fullName evidence="10">Neuronal interleukin-17-related factor</fullName>
    </alternativeName>
</protein>
<evidence type="ECO:0000256" key="1">
    <source>
        <dbReference type="ARBA" id="ARBA00004613"/>
    </source>
</evidence>
<dbReference type="Pfam" id="PF06083">
    <property type="entry name" value="IL17"/>
    <property type="match status" value="1"/>
</dbReference>
<comment type="function">
    <text evidence="8">Stimulates the release of tumor necrosis factor alpha and IL-1-beta from the monocytic cell line THP-1.</text>
</comment>
<evidence type="ECO:0000256" key="8">
    <source>
        <dbReference type="ARBA" id="ARBA00055829"/>
    </source>
</evidence>
<evidence type="ECO:0000256" key="5">
    <source>
        <dbReference type="ARBA" id="ARBA00022729"/>
    </source>
</evidence>
<comment type="subcellular location">
    <subcellularLocation>
        <location evidence="1">Secreted</location>
    </subcellularLocation>
</comment>
<reference evidence="12" key="1">
    <citation type="journal article" date="2018" name="Biotechnol. Bioeng.">
        <title>A reference genome of the Chinese hamster based on a hybrid assembly strategy.</title>
        <authorList>
            <person name="Rupp O."/>
            <person name="MacDonald M.L."/>
            <person name="Li S."/>
            <person name="Dhiman H."/>
            <person name="Polson S."/>
            <person name="Griep S."/>
            <person name="Heffner K."/>
            <person name="Hernandez I."/>
            <person name="Brinkrolf K."/>
            <person name="Jadhav V."/>
            <person name="Samoudi M."/>
            <person name="Hao H."/>
            <person name="Kingham B."/>
            <person name="Goesmann A."/>
            <person name="Betenbaugh M.J."/>
            <person name="Lewis N.E."/>
            <person name="Borth N."/>
            <person name="Lee K.H."/>
        </authorList>
    </citation>
    <scope>NUCLEOTIDE SEQUENCE [LARGE SCALE GENOMIC DNA]</scope>
    <source>
        <strain evidence="12">17A/GY</strain>
    </source>
</reference>
<dbReference type="FunFam" id="2.10.90.10:FF:000034">
    <property type="entry name" value="Interleukin 17B"/>
    <property type="match status" value="1"/>
</dbReference>
<evidence type="ECO:0000256" key="7">
    <source>
        <dbReference type="ARBA" id="ARBA00023180"/>
    </source>
</evidence>
<dbReference type="Proteomes" id="UP001108280">
    <property type="component" value="Chromosome 2"/>
</dbReference>
<dbReference type="AlphaFoldDB" id="A0A9J7JE70"/>
<keyword evidence="5" id="KW-0732">Signal</keyword>
<keyword evidence="6" id="KW-1015">Disulfide bond</keyword>
<reference evidence="12" key="2">
    <citation type="journal article" date="2020" name="Biotechnol. Bioeng.">
        <title>Chromosome-scale scaffolds for the Chinese hamster reference genome assembly to facilitate the study of the CHO epigenome.</title>
        <authorList>
            <person name="Hilliard W."/>
            <person name="MacDonald M."/>
            <person name="Lee K.H."/>
        </authorList>
    </citation>
    <scope>NUCLEOTIDE SEQUENCE [LARGE SCALE GENOMIC DNA]</scope>
    <source>
        <strain evidence="12">17A/GY</strain>
    </source>
</reference>
<evidence type="ECO:0000256" key="11">
    <source>
        <dbReference type="SAM" id="MobiDB-lite"/>
    </source>
</evidence>
<evidence type="ECO:0000256" key="10">
    <source>
        <dbReference type="ARBA" id="ARBA00078990"/>
    </source>
</evidence>
<dbReference type="InterPro" id="IPR029034">
    <property type="entry name" value="Cystine-knot_cytokine"/>
</dbReference>
<dbReference type="SUPFAM" id="SSF57501">
    <property type="entry name" value="Cystine-knot cytokines"/>
    <property type="match status" value="1"/>
</dbReference>
<dbReference type="Gene3D" id="2.10.90.10">
    <property type="entry name" value="Cystine-knot cytokines"/>
    <property type="match status" value="1"/>
</dbReference>
<evidence type="ECO:0000256" key="3">
    <source>
        <dbReference type="ARBA" id="ARBA00022514"/>
    </source>
</evidence>
<evidence type="ECO:0000313" key="12">
    <source>
        <dbReference type="Proteomes" id="UP001108280"/>
    </source>
</evidence>
<keyword evidence="3" id="KW-0202">Cytokine</keyword>
<evidence type="ECO:0000256" key="4">
    <source>
        <dbReference type="ARBA" id="ARBA00022525"/>
    </source>
</evidence>
<evidence type="ECO:0000256" key="6">
    <source>
        <dbReference type="ARBA" id="ARBA00023157"/>
    </source>
</evidence>
<dbReference type="GO" id="GO:0005615">
    <property type="term" value="C:extracellular space"/>
    <property type="evidence" value="ECO:0007669"/>
    <property type="project" value="UniProtKB-KW"/>
</dbReference>
<dbReference type="GO" id="GO:0005125">
    <property type="term" value="F:cytokine activity"/>
    <property type="evidence" value="ECO:0007669"/>
    <property type="project" value="UniProtKB-KW"/>
</dbReference>
<dbReference type="InterPro" id="IPR020440">
    <property type="entry name" value="IL-17_chr"/>
</dbReference>